<dbReference type="Gene3D" id="3.30.1330.60">
    <property type="entry name" value="OmpA-like domain"/>
    <property type="match status" value="1"/>
</dbReference>
<dbReference type="PANTHER" id="PTHR30329:SF21">
    <property type="entry name" value="LIPOPROTEIN YIAD-RELATED"/>
    <property type="match status" value="1"/>
</dbReference>
<evidence type="ECO:0000256" key="3">
    <source>
        <dbReference type="ARBA" id="ARBA00023237"/>
    </source>
</evidence>
<evidence type="ECO:0000259" key="5">
    <source>
        <dbReference type="PROSITE" id="PS51123"/>
    </source>
</evidence>
<dbReference type="InterPro" id="IPR050330">
    <property type="entry name" value="Bact_OuterMem_StrucFunc"/>
</dbReference>
<dbReference type="Pfam" id="PF07676">
    <property type="entry name" value="PD40"/>
    <property type="match status" value="3"/>
</dbReference>
<keyword evidence="2 4" id="KW-0472">Membrane</keyword>
<dbReference type="Proteomes" id="UP000563906">
    <property type="component" value="Unassembled WGS sequence"/>
</dbReference>
<keyword evidence="7" id="KW-1185">Reference proteome</keyword>
<dbReference type="InterPro" id="IPR011042">
    <property type="entry name" value="6-blade_b-propeller_TolB-like"/>
</dbReference>
<dbReference type="InterPro" id="IPR006664">
    <property type="entry name" value="OMP_bac"/>
</dbReference>
<dbReference type="InterPro" id="IPR036737">
    <property type="entry name" value="OmpA-like_sf"/>
</dbReference>
<comment type="subcellular location">
    <subcellularLocation>
        <location evidence="1">Cell outer membrane</location>
    </subcellularLocation>
</comment>
<organism evidence="6 7">
    <name type="scientific">Tenacibaculum pelagium</name>
    <dbReference type="NCBI Taxonomy" id="2759527"/>
    <lineage>
        <taxon>Bacteria</taxon>
        <taxon>Pseudomonadati</taxon>
        <taxon>Bacteroidota</taxon>
        <taxon>Flavobacteriia</taxon>
        <taxon>Flavobacteriales</taxon>
        <taxon>Flavobacteriaceae</taxon>
        <taxon>Tenacibaculum</taxon>
    </lineage>
</organism>
<proteinExistence type="predicted"/>
<dbReference type="InterPro" id="IPR006665">
    <property type="entry name" value="OmpA-like"/>
</dbReference>
<sequence length="639" mass="73075">MKKCILLVCLITSVFGYSQRKSIANRFFNEFAYKKSAELYESIYKKGDTSKVVVSRLGDSYYYNVELLKAEKWYAELMNKYESIVSPEYIFRYAQVLKSNGKVEESDEWLAKLSQVKNEDSRPKALEENKDYFIDYTNRKKTYVNINNLSSNTKYSDFGGFLYGNKLYFASTKPEGSKFDKKLYSWNEQPFLNIYSAEESLDNEQNVIEVKDVKKLEGINTRYHESNIVITKNGKTIYFTRNNFDGEKVTSDKNKVTNLKIFKADNVAGEWKNVRELPFNSDDFSCGHPALSPDEKTLYFVSDMNGGFGATDIYKVAILGDDNYGEVENLGAVINTEARESFPFVDIDGTMYFSSDGHLGLGALDVFESKQMNGNFTKPKNLGTPVNGPLDDFSFVINDAKSSGFFSSNRKGGKGDDDIYSFIIYFCKENIKGIITDVKTGQPISDVAVRLINDKGEEVLKELSKENGSYVFEDVDCEKTFTIAISKEGYRSIQKNAETLDVNNQLITANVELESLIVEDQIVINPIYFDFDLYNIREDAEYELEHIVSILKKHPDMVIKIESHTDSRGPKDYNRKLSDQRAKSTRDYILARGINTKQIESAIGYGEDQLLNDCDDSNQCSKEKHQENRRSYFYIIKKN</sequence>
<dbReference type="Gene3D" id="2.120.10.30">
    <property type="entry name" value="TolB, C-terminal domain"/>
    <property type="match status" value="1"/>
</dbReference>
<dbReference type="InterPro" id="IPR011659">
    <property type="entry name" value="WD40"/>
</dbReference>
<protein>
    <submittedName>
        <fullName evidence="6">PD40 domain-containing protein</fullName>
    </submittedName>
</protein>
<dbReference type="InterPro" id="IPR008969">
    <property type="entry name" value="CarboxyPept-like_regulatory"/>
</dbReference>
<reference evidence="6 7" key="1">
    <citation type="submission" date="2020-07" db="EMBL/GenBank/DDBJ databases">
        <title>Bacterium isolated from marine sediment.</title>
        <authorList>
            <person name="Shang D."/>
            <person name="Du Z.-J."/>
        </authorList>
    </citation>
    <scope>NUCLEOTIDE SEQUENCE [LARGE SCALE GENOMIC DNA]</scope>
    <source>
        <strain evidence="6 7">S7007</strain>
    </source>
</reference>
<evidence type="ECO:0000313" key="6">
    <source>
        <dbReference type="EMBL" id="MBA6157178.1"/>
    </source>
</evidence>
<dbReference type="EMBL" id="JACGLS010000006">
    <property type="protein sequence ID" value="MBA6157178.1"/>
    <property type="molecule type" value="Genomic_DNA"/>
</dbReference>
<dbReference type="PROSITE" id="PS51123">
    <property type="entry name" value="OMPA_2"/>
    <property type="match status" value="1"/>
</dbReference>
<dbReference type="RefSeq" id="WP_182125677.1">
    <property type="nucleotide sequence ID" value="NZ_JACGLS010000006.1"/>
</dbReference>
<dbReference type="CDD" id="cd07185">
    <property type="entry name" value="OmpA_C-like"/>
    <property type="match status" value="1"/>
</dbReference>
<keyword evidence="3" id="KW-0998">Cell outer membrane</keyword>
<dbReference type="Gene3D" id="2.60.40.1120">
    <property type="entry name" value="Carboxypeptidase-like, regulatory domain"/>
    <property type="match status" value="1"/>
</dbReference>
<dbReference type="SUPFAM" id="SSF82171">
    <property type="entry name" value="DPP6 N-terminal domain-like"/>
    <property type="match status" value="1"/>
</dbReference>
<dbReference type="PANTHER" id="PTHR30329">
    <property type="entry name" value="STATOR ELEMENT OF FLAGELLAR MOTOR COMPLEX"/>
    <property type="match status" value="1"/>
</dbReference>
<dbReference type="SUPFAM" id="SSF49464">
    <property type="entry name" value="Carboxypeptidase regulatory domain-like"/>
    <property type="match status" value="1"/>
</dbReference>
<dbReference type="SUPFAM" id="SSF103088">
    <property type="entry name" value="OmpA-like"/>
    <property type="match status" value="1"/>
</dbReference>
<evidence type="ECO:0000256" key="4">
    <source>
        <dbReference type="PROSITE-ProRule" id="PRU00473"/>
    </source>
</evidence>
<evidence type="ECO:0000256" key="1">
    <source>
        <dbReference type="ARBA" id="ARBA00004442"/>
    </source>
</evidence>
<dbReference type="PRINTS" id="PR01021">
    <property type="entry name" value="OMPADOMAIN"/>
</dbReference>
<dbReference type="GO" id="GO:0009279">
    <property type="term" value="C:cell outer membrane"/>
    <property type="evidence" value="ECO:0007669"/>
    <property type="project" value="UniProtKB-SubCell"/>
</dbReference>
<dbReference type="Pfam" id="PF00691">
    <property type="entry name" value="OmpA"/>
    <property type="match status" value="1"/>
</dbReference>
<feature type="domain" description="OmpA-like" evidence="5">
    <location>
        <begin position="516"/>
        <end position="639"/>
    </location>
</feature>
<dbReference type="Pfam" id="PF13620">
    <property type="entry name" value="CarboxypepD_reg"/>
    <property type="match status" value="1"/>
</dbReference>
<dbReference type="AlphaFoldDB" id="A0A839AS65"/>
<evidence type="ECO:0000313" key="7">
    <source>
        <dbReference type="Proteomes" id="UP000563906"/>
    </source>
</evidence>
<evidence type="ECO:0000256" key="2">
    <source>
        <dbReference type="ARBA" id="ARBA00023136"/>
    </source>
</evidence>
<gene>
    <name evidence="6" type="ORF">H3Z83_11700</name>
</gene>
<name>A0A839AS65_9FLAO</name>
<accession>A0A839AS65</accession>
<comment type="caution">
    <text evidence="6">The sequence shown here is derived from an EMBL/GenBank/DDBJ whole genome shotgun (WGS) entry which is preliminary data.</text>
</comment>